<dbReference type="PANTHER" id="PTHR23501:SF191">
    <property type="entry name" value="VACUOLAR BASIC AMINO ACID TRANSPORTER 4"/>
    <property type="match status" value="1"/>
</dbReference>
<keyword evidence="3" id="KW-0813">Transport</keyword>
<evidence type="ECO:0000313" key="10">
    <source>
        <dbReference type="EMBL" id="ODV71933.1"/>
    </source>
</evidence>
<dbReference type="GO" id="GO:0015174">
    <property type="term" value="F:basic amino acid transmembrane transporter activity"/>
    <property type="evidence" value="ECO:0007669"/>
    <property type="project" value="TreeGrafter"/>
</dbReference>
<keyword evidence="6 7" id="KW-0472">Membrane</keyword>
<dbReference type="Gene3D" id="1.20.1250.20">
    <property type="entry name" value="MFS general substrate transporter like domains"/>
    <property type="match status" value="2"/>
</dbReference>
<feature type="transmembrane region" description="Helical" evidence="7">
    <location>
        <begin position="131"/>
        <end position="154"/>
    </location>
</feature>
<evidence type="ECO:0000256" key="5">
    <source>
        <dbReference type="ARBA" id="ARBA00022989"/>
    </source>
</evidence>
<feature type="transmembrane region" description="Helical" evidence="7">
    <location>
        <begin position="369"/>
        <end position="389"/>
    </location>
</feature>
<dbReference type="OMA" id="VPHEHQA"/>
<dbReference type="EMBL" id="CDQK01000005">
    <property type="protein sequence ID" value="CEP23769.1"/>
    <property type="molecule type" value="Genomic_DNA"/>
</dbReference>
<name>A0A0H5CGT8_CYBJN</name>
<proteinExistence type="inferred from homology"/>
<feature type="transmembrane region" description="Helical" evidence="7">
    <location>
        <begin position="465"/>
        <end position="483"/>
    </location>
</feature>
<accession>A0A0H5CGT8</accession>
<evidence type="ECO:0000313" key="12">
    <source>
        <dbReference type="Proteomes" id="UP000094389"/>
    </source>
</evidence>
<comment type="subcellular location">
    <subcellularLocation>
        <location evidence="1">Endomembrane system</location>
        <topology evidence="1">Multi-pass membrane protein</topology>
    </subcellularLocation>
</comment>
<feature type="domain" description="Major facilitator superfamily (MFS) profile" evidence="8">
    <location>
        <begin position="66"/>
        <end position="567"/>
    </location>
</feature>
<evidence type="ECO:0000259" key="8">
    <source>
        <dbReference type="PROSITE" id="PS50850"/>
    </source>
</evidence>
<dbReference type="RefSeq" id="XP_020068972.1">
    <property type="nucleotide sequence ID" value="XM_020212927.1"/>
</dbReference>
<evidence type="ECO:0000256" key="3">
    <source>
        <dbReference type="ARBA" id="ARBA00022448"/>
    </source>
</evidence>
<evidence type="ECO:0000313" key="11">
    <source>
        <dbReference type="Proteomes" id="UP000038830"/>
    </source>
</evidence>
<feature type="transmembrane region" description="Helical" evidence="7">
    <location>
        <begin position="332"/>
        <end position="357"/>
    </location>
</feature>
<dbReference type="AlphaFoldDB" id="A0A0H5CGT8"/>
<feature type="transmembrane region" description="Helical" evidence="7">
    <location>
        <begin position="160"/>
        <end position="183"/>
    </location>
</feature>
<keyword evidence="5 7" id="KW-1133">Transmembrane helix</keyword>
<protein>
    <submittedName>
        <fullName evidence="10">MFS general substrate transporter</fullName>
    </submittedName>
</protein>
<feature type="transmembrane region" description="Helical" evidence="7">
    <location>
        <begin position="195"/>
        <end position="212"/>
    </location>
</feature>
<dbReference type="PANTHER" id="PTHR23501">
    <property type="entry name" value="MAJOR FACILITATOR SUPERFAMILY"/>
    <property type="match status" value="1"/>
</dbReference>
<evidence type="ECO:0000256" key="2">
    <source>
        <dbReference type="ARBA" id="ARBA00008335"/>
    </source>
</evidence>
<dbReference type="Pfam" id="PF07690">
    <property type="entry name" value="MFS_1"/>
    <property type="match status" value="1"/>
</dbReference>
<dbReference type="SUPFAM" id="SSF103473">
    <property type="entry name" value="MFS general substrate transporter"/>
    <property type="match status" value="1"/>
</dbReference>
<dbReference type="OrthoDB" id="3437016at2759"/>
<dbReference type="Proteomes" id="UP000038830">
    <property type="component" value="Unassembled WGS sequence"/>
</dbReference>
<evidence type="ECO:0000256" key="4">
    <source>
        <dbReference type="ARBA" id="ARBA00022692"/>
    </source>
</evidence>
<accession>A0A1E4RXD4</accession>
<feature type="transmembrane region" description="Helical" evidence="7">
    <location>
        <begin position="427"/>
        <end position="453"/>
    </location>
</feature>
<gene>
    <name evidence="9" type="ORF">BN1211_4426</name>
    <name evidence="10" type="ORF">CYBJADRAFT_130583</name>
</gene>
<feature type="transmembrane region" description="Helical" evidence="7">
    <location>
        <begin position="544"/>
        <end position="563"/>
    </location>
</feature>
<evidence type="ECO:0000256" key="6">
    <source>
        <dbReference type="ARBA" id="ARBA00023136"/>
    </source>
</evidence>
<dbReference type="GO" id="GO:0012505">
    <property type="term" value="C:endomembrane system"/>
    <property type="evidence" value="ECO:0007669"/>
    <property type="project" value="UniProtKB-SubCell"/>
</dbReference>
<dbReference type="InterPro" id="IPR011701">
    <property type="entry name" value="MFS"/>
</dbReference>
<keyword evidence="12" id="KW-1185">Reference proteome</keyword>
<evidence type="ECO:0000313" key="9">
    <source>
        <dbReference type="EMBL" id="CEP23769.1"/>
    </source>
</evidence>
<feature type="transmembrane region" description="Helical" evidence="7">
    <location>
        <begin position="396"/>
        <end position="415"/>
    </location>
</feature>
<reference evidence="10 12" key="3">
    <citation type="journal article" date="2016" name="Proc. Natl. Acad. Sci. U.S.A.">
        <title>Comparative genomics of biotechnologically important yeasts.</title>
        <authorList>
            <person name="Riley R."/>
            <person name="Haridas S."/>
            <person name="Wolfe K.H."/>
            <person name="Lopes M.R."/>
            <person name="Hittinger C.T."/>
            <person name="Goeker M."/>
            <person name="Salamov A.A."/>
            <person name="Wisecaver J.H."/>
            <person name="Long T.M."/>
            <person name="Calvey C.H."/>
            <person name="Aerts A.L."/>
            <person name="Barry K.W."/>
            <person name="Choi C."/>
            <person name="Clum A."/>
            <person name="Coughlan A.Y."/>
            <person name="Deshpande S."/>
            <person name="Douglass A.P."/>
            <person name="Hanson S.J."/>
            <person name="Klenk H.-P."/>
            <person name="LaButti K.M."/>
            <person name="Lapidus A."/>
            <person name="Lindquist E.A."/>
            <person name="Lipzen A.M."/>
            <person name="Meier-Kolthoff J.P."/>
            <person name="Ohm R.A."/>
            <person name="Otillar R.P."/>
            <person name="Pangilinan J.L."/>
            <person name="Peng Y."/>
            <person name="Rokas A."/>
            <person name="Rosa C.A."/>
            <person name="Scheuner C."/>
            <person name="Sibirny A.A."/>
            <person name="Slot J.C."/>
            <person name="Stielow J.B."/>
            <person name="Sun H."/>
            <person name="Kurtzman C.P."/>
            <person name="Blackwell M."/>
            <person name="Grigoriev I.V."/>
            <person name="Jeffries T.W."/>
        </authorList>
    </citation>
    <scope>NUCLEOTIDE SEQUENCE [LARGE SCALE GENOMIC DNA]</scope>
    <source>
        <strain evidence="12">ATCC 18201 / CBS 1600 / BCRC 20928 / JCM 3617 / NBRC 0987 / NRRL Y-1542</strain>
        <strain evidence="10">NRRL Y-1542</strain>
    </source>
</reference>
<dbReference type="GO" id="GO:0000329">
    <property type="term" value="C:fungal-type vacuole membrane"/>
    <property type="evidence" value="ECO:0007669"/>
    <property type="project" value="TreeGrafter"/>
</dbReference>
<dbReference type="PROSITE" id="PS50850">
    <property type="entry name" value="MFS"/>
    <property type="match status" value="1"/>
</dbReference>
<evidence type="ECO:0000256" key="1">
    <source>
        <dbReference type="ARBA" id="ARBA00004127"/>
    </source>
</evidence>
<dbReference type="Proteomes" id="UP000094389">
    <property type="component" value="Unassembled WGS sequence"/>
</dbReference>
<dbReference type="EMBL" id="KV453937">
    <property type="protein sequence ID" value="ODV71933.1"/>
    <property type="molecule type" value="Genomic_DNA"/>
</dbReference>
<sequence>MPSESERLIPGIRKDIVLDPSSEIPGFIASELEQRELLQDNTYTDLECTNSVADGEPVSWTRTNVVVGSMSLSIFLAAVDSTIITTLIGDMSAEFDSLDKLSWIASSYLLSSATFQPLYGKISDIFGRRALLLLANVLFLVGCLVCALAPNVLALILGRFISGVGGGGLTTMTSITTSDLIPLKSRGIYQGINNLAFASGSGVGSLVGGYFVSNRILGGWRGAFLMQVPITVLSTVSIHMLLKLPKGSPGLGVHGVDVMNKLRLIDWYGSFTLVITLLSFLTLTSLETDKILTVKGTSLLLVFITFLVIFIIAEKRAKFPILPLEFLRIRTVLGASLSNFFFCMSSFNSYFIITIYYTAVMNLTPQQVGYRFAPNFFSIVLGSLGAGYYMRSTGKYYKLLLLSGLLAVFGTWRIVTITPDYPVWAQFFLLITPGFGISVIITATLLALIAAVPHEHQAATTSISYLFRSCGSTLGVSFGSAIFQHRLYSSLHHNVMQFLGHGHDEQELLAIIAKASHSSEYVHGDAPSFITDALVQSYDTSCKLSFQFCLLSCVAGLLSMLLIKEYVLHGTLDRK</sequence>
<feature type="transmembrane region" description="Helical" evidence="7">
    <location>
        <begin position="292"/>
        <end position="312"/>
    </location>
</feature>
<comment type="similarity">
    <text evidence="2">Belongs to the major facilitator superfamily.</text>
</comment>
<reference evidence="11" key="2">
    <citation type="journal article" date="2015" name="J. Biotechnol.">
        <title>The structure of the Cyberlindnera jadinii genome and its relation to Candida utilis analyzed by the occurrence of single nucleotide polymorphisms.</title>
        <authorList>
            <person name="Rupp O."/>
            <person name="Brinkrolf K."/>
            <person name="Buerth C."/>
            <person name="Kunigo M."/>
            <person name="Schneider J."/>
            <person name="Jaenicke S."/>
            <person name="Goesmann A."/>
            <person name="Puehler A."/>
            <person name="Jaeger K.-E."/>
            <person name="Ernst J.F."/>
        </authorList>
    </citation>
    <scope>NUCLEOTIDE SEQUENCE [LARGE SCALE GENOMIC DNA]</scope>
    <source>
        <strain evidence="11">ATCC 18201 / CBS 1600 / BCRC 20928 / JCM 3617 / NBRC 0987 / NRRL Y-1542</strain>
    </source>
</reference>
<organism evidence="9 11">
    <name type="scientific">Cyberlindnera jadinii (strain ATCC 18201 / CBS 1600 / BCRC 20928 / JCM 3617 / NBRC 0987 / NRRL Y-1542)</name>
    <name type="common">Torula yeast</name>
    <name type="synonym">Candida utilis</name>
    <dbReference type="NCBI Taxonomy" id="983966"/>
    <lineage>
        <taxon>Eukaryota</taxon>
        <taxon>Fungi</taxon>
        <taxon>Dikarya</taxon>
        <taxon>Ascomycota</taxon>
        <taxon>Saccharomycotina</taxon>
        <taxon>Saccharomycetes</taxon>
        <taxon>Phaffomycetales</taxon>
        <taxon>Phaffomycetaceae</taxon>
        <taxon>Cyberlindnera</taxon>
    </lineage>
</organism>
<dbReference type="InterPro" id="IPR020846">
    <property type="entry name" value="MFS_dom"/>
</dbReference>
<keyword evidence="4 7" id="KW-0812">Transmembrane</keyword>
<feature type="transmembrane region" description="Helical" evidence="7">
    <location>
        <begin position="224"/>
        <end position="244"/>
    </location>
</feature>
<dbReference type="InterPro" id="IPR036259">
    <property type="entry name" value="MFS_trans_sf"/>
</dbReference>
<evidence type="ECO:0000256" key="7">
    <source>
        <dbReference type="SAM" id="Phobius"/>
    </source>
</evidence>
<reference evidence="9" key="1">
    <citation type="submission" date="2014-12" db="EMBL/GenBank/DDBJ databases">
        <authorList>
            <person name="Jaenicke S."/>
        </authorList>
    </citation>
    <scope>NUCLEOTIDE SEQUENCE [LARGE SCALE GENOMIC DNA]</scope>
    <source>
        <strain evidence="9">CBS1600</strain>
    </source>
</reference>
<feature type="transmembrane region" description="Helical" evidence="7">
    <location>
        <begin position="265"/>
        <end position="286"/>
    </location>
</feature>
<dbReference type="STRING" id="983966.A0A0H5CGT8"/>
<dbReference type="GeneID" id="30987323"/>